<dbReference type="InterPro" id="IPR000772">
    <property type="entry name" value="Ricin_B_lectin"/>
</dbReference>
<comment type="caution">
    <text evidence="3">The sequence shown here is derived from an EMBL/GenBank/DDBJ whole genome shotgun (WGS) entry which is preliminary data.</text>
</comment>
<evidence type="ECO:0000313" key="3">
    <source>
        <dbReference type="EMBL" id="GAA3799749.1"/>
    </source>
</evidence>
<dbReference type="CDD" id="cd23418">
    <property type="entry name" value="beta-trefoil_Ricin_XLN-like"/>
    <property type="match status" value="1"/>
</dbReference>
<feature type="chain" id="PRO_5045555525" evidence="1">
    <location>
        <begin position="39"/>
        <end position="593"/>
    </location>
</feature>
<dbReference type="SUPFAM" id="SSF51445">
    <property type="entry name" value="(Trans)glycosidases"/>
    <property type="match status" value="1"/>
</dbReference>
<sequence length="593" mass="63814">MDITSGTRRGNRRRLAALLTAGAFVAASILTAASPAAAADQSIAVDFSVAGGSPSYRASGWIYGMTENASGPPDHFFTDVKFRYMRAGGAQLDSPGGWVSGKYDRRWNATRAQLLRTRALGGEFILLVHDLWGADGYPISRFPGDNGNWTDYDNFLTRLINDVRATGAPVQWDLWNEPNITLFWNRPQSQYFELWRRTYQRVRAAFPSHLIVGPSCACVPSTTHAFWNQYLDYVKANNVVPDIISWHSLPGDPVANVAAANTTLNSRSIPHPRPYQINEYGASNEQNPADGAWYIARLERAGADGLRANWAGGNNLHNDLGNLLVHNSSGQYQPKGEWWAYRFYGSQTGQIASVTPSSSYDAFATKAAGTAKILVGGGTTTGNIAVNLRGLDTTSGIVENNQVRVVAERIPYNGGGAVTGPVTVQNSVVTLSGNATTVNLPHTAIDDTFTITLLPPSSGPGNGNGSTSVLRNVNAGRCLDVPNSTTTNGTQLQLWDCGTGNNQQWTLTSTKQLQVYGNKCLDANGQGTTNGTQVIIWDCNGQTNQQWNVNGDGTITGVQSGLCMEASNFGTGNGTKVQLWSCTGTSSQKWTRS</sequence>
<keyword evidence="4" id="KW-1185">Reference proteome</keyword>
<dbReference type="PROSITE" id="PS50231">
    <property type="entry name" value="RICIN_B_LECTIN"/>
    <property type="match status" value="1"/>
</dbReference>
<dbReference type="InterPro" id="IPR035992">
    <property type="entry name" value="Ricin_B-like_lectins"/>
</dbReference>
<protein>
    <submittedName>
        <fullName evidence="3">RICIN domain-containing protein</fullName>
    </submittedName>
</protein>
<proteinExistence type="predicted"/>
<organism evidence="3 4">
    <name type="scientific">Sphaerisporangium flaviroseum</name>
    <dbReference type="NCBI Taxonomy" id="509199"/>
    <lineage>
        <taxon>Bacteria</taxon>
        <taxon>Bacillati</taxon>
        <taxon>Actinomycetota</taxon>
        <taxon>Actinomycetes</taxon>
        <taxon>Streptosporangiales</taxon>
        <taxon>Streptosporangiaceae</taxon>
        <taxon>Sphaerisporangium</taxon>
    </lineage>
</organism>
<dbReference type="RefSeq" id="WP_344936839.1">
    <property type="nucleotide sequence ID" value="NZ_BAAAZR010000002.1"/>
</dbReference>
<feature type="domain" description="Ricin B lectin" evidence="2">
    <location>
        <begin position="467"/>
        <end position="593"/>
    </location>
</feature>
<dbReference type="InterPro" id="IPR017853">
    <property type="entry name" value="GH"/>
</dbReference>
<dbReference type="EMBL" id="BAAAZR010000002">
    <property type="protein sequence ID" value="GAA3799749.1"/>
    <property type="molecule type" value="Genomic_DNA"/>
</dbReference>
<feature type="signal peptide" evidence="1">
    <location>
        <begin position="1"/>
        <end position="38"/>
    </location>
</feature>
<dbReference type="PROSITE" id="PS51318">
    <property type="entry name" value="TAT"/>
    <property type="match status" value="1"/>
</dbReference>
<keyword evidence="1" id="KW-0732">Signal</keyword>
<dbReference type="Pfam" id="PF00652">
    <property type="entry name" value="Ricin_B_lectin"/>
    <property type="match status" value="1"/>
</dbReference>
<dbReference type="SMART" id="SM00458">
    <property type="entry name" value="RICIN"/>
    <property type="match status" value="1"/>
</dbReference>
<gene>
    <name evidence="3" type="ORF">GCM10022226_19070</name>
</gene>
<dbReference type="SUPFAM" id="SSF50370">
    <property type="entry name" value="Ricin B-like lectins"/>
    <property type="match status" value="1"/>
</dbReference>
<name>A0ABP7HTF1_9ACTN</name>
<dbReference type="Gene3D" id="2.80.10.50">
    <property type="match status" value="1"/>
</dbReference>
<evidence type="ECO:0000259" key="2">
    <source>
        <dbReference type="SMART" id="SM00458"/>
    </source>
</evidence>
<reference evidence="4" key="1">
    <citation type="journal article" date="2019" name="Int. J. Syst. Evol. Microbiol.">
        <title>The Global Catalogue of Microorganisms (GCM) 10K type strain sequencing project: providing services to taxonomists for standard genome sequencing and annotation.</title>
        <authorList>
            <consortium name="The Broad Institute Genomics Platform"/>
            <consortium name="The Broad Institute Genome Sequencing Center for Infectious Disease"/>
            <person name="Wu L."/>
            <person name="Ma J."/>
        </authorList>
    </citation>
    <scope>NUCLEOTIDE SEQUENCE [LARGE SCALE GENOMIC DNA]</scope>
    <source>
        <strain evidence="4">JCM 16908</strain>
    </source>
</reference>
<dbReference type="Proteomes" id="UP001500888">
    <property type="component" value="Unassembled WGS sequence"/>
</dbReference>
<evidence type="ECO:0000313" key="4">
    <source>
        <dbReference type="Proteomes" id="UP001500888"/>
    </source>
</evidence>
<dbReference type="InterPro" id="IPR006311">
    <property type="entry name" value="TAT_signal"/>
</dbReference>
<evidence type="ECO:0000256" key="1">
    <source>
        <dbReference type="SAM" id="SignalP"/>
    </source>
</evidence>
<dbReference type="Gene3D" id="3.20.20.80">
    <property type="entry name" value="Glycosidases"/>
    <property type="match status" value="1"/>
</dbReference>
<accession>A0ABP7HTF1</accession>